<evidence type="ECO:0000259" key="1">
    <source>
        <dbReference type="Pfam" id="PF08292"/>
    </source>
</evidence>
<dbReference type="InterPro" id="IPR013238">
    <property type="entry name" value="RNA_pol_III_Rbc25"/>
</dbReference>
<dbReference type="InterPro" id="IPR012340">
    <property type="entry name" value="NA-bd_OB-fold"/>
</dbReference>
<evidence type="ECO:0000313" key="2">
    <source>
        <dbReference type="EMBL" id="EGR32604.1"/>
    </source>
</evidence>
<sequence>MKKKNIAINRNQVLNHSQIIVAIKDVIVYDGFVEQITGEVLFNPSGYTQEQNKWIWQNLNDGSCLFYEDGQDVQFKIMAVNMMHLKEDQEQTHQIIGCMNEQGLGPNLWWDWK</sequence>
<dbReference type="OrthoDB" id="10256606at2759"/>
<dbReference type="AlphaFoldDB" id="G0QQA3"/>
<protein>
    <recommendedName>
        <fullName evidence="1">RNA polymerase III subunit Rpc25 domain-containing protein</fullName>
    </recommendedName>
</protein>
<reference evidence="2 3" key="1">
    <citation type="submission" date="2011-07" db="EMBL/GenBank/DDBJ databases">
        <authorList>
            <person name="Coyne R."/>
            <person name="Brami D."/>
            <person name="Johnson J."/>
            <person name="Hostetler J."/>
            <person name="Hannick L."/>
            <person name="Clark T."/>
            <person name="Cassidy-Hanley D."/>
            <person name="Inman J."/>
        </authorList>
    </citation>
    <scope>NUCLEOTIDE SEQUENCE [LARGE SCALE GENOMIC DNA]</scope>
    <source>
        <strain evidence="2 3">G5</strain>
    </source>
</reference>
<name>G0QQA3_ICHMU</name>
<proteinExistence type="predicted"/>
<dbReference type="STRING" id="857967.G0QQA3"/>
<gene>
    <name evidence="2" type="ORF">IMG5_076340</name>
</gene>
<dbReference type="Pfam" id="PF08292">
    <property type="entry name" value="RNA_pol_Rbc25"/>
    <property type="match status" value="1"/>
</dbReference>
<dbReference type="RefSeq" id="XP_004036590.1">
    <property type="nucleotide sequence ID" value="XM_004036542.1"/>
</dbReference>
<evidence type="ECO:0000313" key="3">
    <source>
        <dbReference type="Proteomes" id="UP000008983"/>
    </source>
</evidence>
<dbReference type="GeneID" id="14908753"/>
<dbReference type="EMBL" id="GL983617">
    <property type="protein sequence ID" value="EGR32604.1"/>
    <property type="molecule type" value="Genomic_DNA"/>
</dbReference>
<organism evidence="2 3">
    <name type="scientific">Ichthyophthirius multifiliis</name>
    <name type="common">White spot disease agent</name>
    <name type="synonym">Ich</name>
    <dbReference type="NCBI Taxonomy" id="5932"/>
    <lineage>
        <taxon>Eukaryota</taxon>
        <taxon>Sar</taxon>
        <taxon>Alveolata</taxon>
        <taxon>Ciliophora</taxon>
        <taxon>Intramacronucleata</taxon>
        <taxon>Oligohymenophorea</taxon>
        <taxon>Hymenostomatida</taxon>
        <taxon>Ophryoglenina</taxon>
        <taxon>Ichthyophthirius</taxon>
    </lineage>
</organism>
<dbReference type="Gene3D" id="2.40.50.140">
    <property type="entry name" value="Nucleic acid-binding proteins"/>
    <property type="match status" value="1"/>
</dbReference>
<keyword evidence="3" id="KW-1185">Reference proteome</keyword>
<feature type="domain" description="RNA polymerase III subunit Rpc25" evidence="1">
    <location>
        <begin position="36"/>
        <end position="91"/>
    </location>
</feature>
<dbReference type="Proteomes" id="UP000008983">
    <property type="component" value="Unassembled WGS sequence"/>
</dbReference>
<dbReference type="InParanoid" id="G0QQA3"/>
<accession>G0QQA3</accession>